<accession>A0ABN8QS82</accession>
<proteinExistence type="predicted"/>
<dbReference type="Proteomes" id="UP001159405">
    <property type="component" value="Unassembled WGS sequence"/>
</dbReference>
<dbReference type="Pfam" id="PF15046">
    <property type="entry name" value="DUF4532"/>
    <property type="match status" value="1"/>
</dbReference>
<protein>
    <submittedName>
        <fullName evidence="1">Uncharacterized protein</fullName>
    </submittedName>
</protein>
<dbReference type="EMBL" id="CALNXK010000151">
    <property type="protein sequence ID" value="CAH3169712.1"/>
    <property type="molecule type" value="Genomic_DNA"/>
</dbReference>
<dbReference type="InterPro" id="IPR029206">
    <property type="entry name" value="DUF4532"/>
</dbReference>
<evidence type="ECO:0000313" key="1">
    <source>
        <dbReference type="EMBL" id="CAH3169712.1"/>
    </source>
</evidence>
<dbReference type="PANTHER" id="PTHR35156:SF1">
    <property type="entry name" value="TESTIS-EXPRESSED PROTEIN 52"/>
    <property type="match status" value="1"/>
</dbReference>
<sequence>MAFSPRSGTTFGLPQRNDRPSELAFDLNSFVRQAPYDERDKPMNTAQHRLWLDMSHLHTSTMQQIDEKYNSNMWKNFKFVRPRHSANYGKQSSPEASRGLIAEIYPLTLPKPSSIGENTYHKFLQGTKLPKNKHKIVGWQKQGKEHFQSRILKVKSECRAPPIDWEGNILPPTNYKRYPRPQSDFSNNDWQYLYPSYSSPAPSKMQYTLPDSPYSRQGTPWRYGLRVRRPIIE</sequence>
<dbReference type="PANTHER" id="PTHR35156">
    <property type="entry name" value="TESTIS-EXPRESSED PROTEIN 52"/>
    <property type="match status" value="1"/>
</dbReference>
<comment type="caution">
    <text evidence="1">The sequence shown here is derived from an EMBL/GenBank/DDBJ whole genome shotgun (WGS) entry which is preliminary data.</text>
</comment>
<gene>
    <name evidence="1" type="ORF">PLOB_00010274</name>
</gene>
<keyword evidence="2" id="KW-1185">Reference proteome</keyword>
<name>A0ABN8QS82_9CNID</name>
<evidence type="ECO:0000313" key="2">
    <source>
        <dbReference type="Proteomes" id="UP001159405"/>
    </source>
</evidence>
<reference evidence="1 2" key="1">
    <citation type="submission" date="2022-05" db="EMBL/GenBank/DDBJ databases">
        <authorList>
            <consortium name="Genoscope - CEA"/>
            <person name="William W."/>
        </authorList>
    </citation>
    <scope>NUCLEOTIDE SEQUENCE [LARGE SCALE GENOMIC DNA]</scope>
</reference>
<organism evidence="1 2">
    <name type="scientific">Porites lobata</name>
    <dbReference type="NCBI Taxonomy" id="104759"/>
    <lineage>
        <taxon>Eukaryota</taxon>
        <taxon>Metazoa</taxon>
        <taxon>Cnidaria</taxon>
        <taxon>Anthozoa</taxon>
        <taxon>Hexacorallia</taxon>
        <taxon>Scleractinia</taxon>
        <taxon>Fungiina</taxon>
        <taxon>Poritidae</taxon>
        <taxon>Porites</taxon>
    </lineage>
</organism>